<dbReference type="SUPFAM" id="SSF56349">
    <property type="entry name" value="DNA breaking-rejoining enzymes"/>
    <property type="match status" value="1"/>
</dbReference>
<comment type="similarity">
    <text evidence="2">Belongs to the type IB topoisomerase family.</text>
</comment>
<evidence type="ECO:0000256" key="4">
    <source>
        <dbReference type="ARBA" id="ARBA00023029"/>
    </source>
</evidence>
<sequence length="361" mass="41093">MDKLTTIVTDPVAIAKAVHLRYVSASSKGFTREKKGDGFIYLDKEGNEITDEDTLKRIRGLVLPPAWQDVWICPYANGHLQATGIDTMGRKQYRYHTSWQKVRNETKYDRLYLFGQQLPRIRKQITKDLRRKQLDKQKVIAIALRVMEETLIRVGNASYEKLYGSHGLTTLRNQHVKVAGSTAFFKFKGKKGVMHKIELKHAALTRLLKKVRDIPGHELFQYYEGDTIHSLDSGEVNEYLKNCTAEEFTCKDFRTWAGTVHALNMMAELAPFETLAECKKNIVGIIDGVACKLGNTRAVCKKYYIHPRLFEMYEAGTITPYITSLTSKRKAAQGALGAEEKCLLTLLKQLLSVRKTSRRAA</sequence>
<evidence type="ECO:0000256" key="2">
    <source>
        <dbReference type="ARBA" id="ARBA00006645"/>
    </source>
</evidence>
<dbReference type="InterPro" id="IPR049331">
    <property type="entry name" value="Top1B_N_bact"/>
</dbReference>
<dbReference type="Proteomes" id="UP001162741">
    <property type="component" value="Chromosome"/>
</dbReference>
<dbReference type="InterPro" id="IPR035447">
    <property type="entry name" value="DNA_topo_I_N_sf"/>
</dbReference>
<dbReference type="SUPFAM" id="SSF55869">
    <property type="entry name" value="DNA topoisomerase I domain"/>
    <property type="match status" value="1"/>
</dbReference>
<dbReference type="Gene3D" id="1.10.132.120">
    <property type="match status" value="1"/>
</dbReference>
<accession>A0ABY6IZI6</accession>
<evidence type="ECO:0000256" key="3">
    <source>
        <dbReference type="ARBA" id="ARBA00012891"/>
    </source>
</evidence>
<dbReference type="Pfam" id="PF21338">
    <property type="entry name" value="Top1B_N_bact"/>
    <property type="match status" value="1"/>
</dbReference>
<dbReference type="EMBL" id="CP107006">
    <property type="protein sequence ID" value="UYQ92695.1"/>
    <property type="molecule type" value="Genomic_DNA"/>
</dbReference>
<gene>
    <name evidence="9" type="ORF">MKQ68_21690</name>
</gene>
<reference evidence="9" key="1">
    <citation type="submission" date="2022-10" db="EMBL/GenBank/DDBJ databases">
        <title>Chitinophaga sp. nov., isolated from soil.</title>
        <authorList>
            <person name="Jeon C.O."/>
        </authorList>
    </citation>
    <scope>NUCLEOTIDE SEQUENCE</scope>
    <source>
        <strain evidence="9">R8</strain>
    </source>
</reference>
<dbReference type="PRINTS" id="PR00416">
    <property type="entry name" value="EUTPISMRASEI"/>
</dbReference>
<evidence type="ECO:0000256" key="6">
    <source>
        <dbReference type="ARBA" id="ARBA00023235"/>
    </source>
</evidence>
<dbReference type="InterPro" id="IPR001631">
    <property type="entry name" value="TopoI"/>
</dbReference>
<dbReference type="EC" id="5.6.2.1" evidence="3"/>
<keyword evidence="10" id="KW-1185">Reference proteome</keyword>
<dbReference type="Pfam" id="PF01028">
    <property type="entry name" value="Topoisom_I"/>
    <property type="match status" value="1"/>
</dbReference>
<name>A0ABY6IZI6_9BACT</name>
<dbReference type="Gene3D" id="3.90.15.10">
    <property type="entry name" value="Topoisomerase I, Chain A, domain 3"/>
    <property type="match status" value="1"/>
</dbReference>
<organism evidence="9 10">
    <name type="scientific">Chitinophaga horti</name>
    <dbReference type="NCBI Taxonomy" id="2920382"/>
    <lineage>
        <taxon>Bacteria</taxon>
        <taxon>Pseudomonadati</taxon>
        <taxon>Bacteroidota</taxon>
        <taxon>Chitinophagia</taxon>
        <taxon>Chitinophagales</taxon>
        <taxon>Chitinophagaceae</taxon>
        <taxon>Chitinophaga</taxon>
    </lineage>
</organism>
<evidence type="ECO:0000313" key="9">
    <source>
        <dbReference type="EMBL" id="UYQ92695.1"/>
    </source>
</evidence>
<dbReference type="RefSeq" id="WP_264280920.1">
    <property type="nucleotide sequence ID" value="NZ_CP107006.1"/>
</dbReference>
<dbReference type="PROSITE" id="PS52038">
    <property type="entry name" value="TOPO_IB_2"/>
    <property type="match status" value="1"/>
</dbReference>
<feature type="domain" description="DNA topoisomerase I catalytic core eukaryotic-type" evidence="7">
    <location>
        <begin position="98"/>
        <end position="313"/>
    </location>
</feature>
<dbReference type="InterPro" id="IPR011010">
    <property type="entry name" value="DNA_brk_join_enz"/>
</dbReference>
<dbReference type="InterPro" id="IPR013500">
    <property type="entry name" value="TopoI_cat_euk"/>
</dbReference>
<feature type="domain" description="DNA topoisomerase IB N-terminal" evidence="8">
    <location>
        <begin position="38"/>
        <end position="86"/>
    </location>
</feature>
<dbReference type="InterPro" id="IPR014711">
    <property type="entry name" value="TopoI_cat_a-hlx-sub_euk"/>
</dbReference>
<evidence type="ECO:0000256" key="1">
    <source>
        <dbReference type="ARBA" id="ARBA00000213"/>
    </source>
</evidence>
<comment type="catalytic activity">
    <reaction evidence="1">
        <text>ATP-independent breakage of single-stranded DNA, followed by passage and rejoining.</text>
        <dbReference type="EC" id="5.6.2.1"/>
    </reaction>
</comment>
<evidence type="ECO:0000256" key="5">
    <source>
        <dbReference type="ARBA" id="ARBA00023125"/>
    </source>
</evidence>
<evidence type="ECO:0000259" key="8">
    <source>
        <dbReference type="Pfam" id="PF21338"/>
    </source>
</evidence>
<keyword evidence="4" id="KW-0799">Topoisomerase</keyword>
<dbReference type="Gene3D" id="3.30.66.10">
    <property type="entry name" value="DNA topoisomerase I domain"/>
    <property type="match status" value="1"/>
</dbReference>
<proteinExistence type="inferred from homology"/>
<evidence type="ECO:0000313" key="10">
    <source>
        <dbReference type="Proteomes" id="UP001162741"/>
    </source>
</evidence>
<keyword evidence="5" id="KW-0238">DNA-binding</keyword>
<protein>
    <recommendedName>
        <fullName evidence="3">DNA topoisomerase</fullName>
        <ecNumber evidence="3">5.6.2.1</ecNumber>
    </recommendedName>
</protein>
<evidence type="ECO:0000259" key="7">
    <source>
        <dbReference type="Pfam" id="PF01028"/>
    </source>
</evidence>
<keyword evidence="6" id="KW-0413">Isomerase</keyword>